<evidence type="ECO:0000313" key="4">
    <source>
        <dbReference type="Proteomes" id="UP001164746"/>
    </source>
</evidence>
<name>A0ABY7FJQ9_MYAAR</name>
<sequence length="592" mass="67930">MCSEQTREFSQVADLQSAVVRLENMLSLYKEDAYKDYREVRRKNLDIENSVHNLKSLFQTGDSKSQESWHHNCGMRTSNELHGIFNRKKLLKMFRSYISELLTNSDEFQNSGIKQLIHHGVKKEMESYIPNLKPAPKHTNQGKGDFNRKMRVDSKDAPILINQRKELSTDDRKEFTTDSYRDNNVQSDGAYQNDMKRIYSILINQGTKVEEVTANLETKIKELDAQTRNTHSKLESTAQRFGKSSITSELKNVHNNISVIADAYHNVERKPRNITTGQVNYLIDVKVESMGDNIVDRLLHESSPLNNKIQDLEQNGRMLAENSTAEITKVRFELSTLINKMESLNSTVSTMTQSMPLLDKVKEFLQIVYDLKRSLPNLEDLRDSISNQTSQNLEQTKAILTLENKVKNLINNEIVVLNAIDNYDNRLSEISKDILNIEVREWTQYDFSHSNDRNGCHGSTNMLKKGQKCTINSIVVLCSSTQYKIYIGDNLQDPFLDIGDMYGFGDDHCEFVINDATGVRNLTKGDYGFLTPHLCAINVELPSLDKTIINAELPSLDKTTINAELPSLDRTNNKFLEQIIIQKLWRKERQKT</sequence>
<keyword evidence="4" id="KW-1185">Reference proteome</keyword>
<gene>
    <name evidence="3" type="ORF">MAR_014892</name>
</gene>
<evidence type="ECO:0000256" key="1">
    <source>
        <dbReference type="SAM" id="MobiDB-lite"/>
    </source>
</evidence>
<evidence type="ECO:0000259" key="2">
    <source>
        <dbReference type="Pfam" id="PF21731"/>
    </source>
</evidence>
<organism evidence="3 4">
    <name type="scientific">Mya arenaria</name>
    <name type="common">Soft-shell clam</name>
    <dbReference type="NCBI Taxonomy" id="6604"/>
    <lineage>
        <taxon>Eukaryota</taxon>
        <taxon>Metazoa</taxon>
        <taxon>Spiralia</taxon>
        <taxon>Lophotrochozoa</taxon>
        <taxon>Mollusca</taxon>
        <taxon>Bivalvia</taxon>
        <taxon>Autobranchia</taxon>
        <taxon>Heteroconchia</taxon>
        <taxon>Euheterodonta</taxon>
        <taxon>Imparidentia</taxon>
        <taxon>Neoheterodontei</taxon>
        <taxon>Myida</taxon>
        <taxon>Myoidea</taxon>
        <taxon>Myidae</taxon>
        <taxon>Mya</taxon>
    </lineage>
</organism>
<dbReference type="EMBL" id="CP111023">
    <property type="protein sequence ID" value="WAR20918.1"/>
    <property type="molecule type" value="Genomic_DNA"/>
</dbReference>
<dbReference type="Proteomes" id="UP001164746">
    <property type="component" value="Chromosome 12"/>
</dbReference>
<feature type="domain" description="Target of Nesh-SH3/FNDC1 C-terminal" evidence="2">
    <location>
        <begin position="442"/>
        <end position="512"/>
    </location>
</feature>
<feature type="region of interest" description="Disordered" evidence="1">
    <location>
        <begin position="131"/>
        <end position="151"/>
    </location>
</feature>
<protein>
    <submittedName>
        <fullName evidence="3">FNDC1-like protein</fullName>
    </submittedName>
</protein>
<proteinExistence type="predicted"/>
<reference evidence="3" key="1">
    <citation type="submission" date="2022-11" db="EMBL/GenBank/DDBJ databases">
        <title>Centuries of genome instability and evolution in soft-shell clam transmissible cancer (bioRxiv).</title>
        <authorList>
            <person name="Hart S.F.M."/>
            <person name="Yonemitsu M.A."/>
            <person name="Giersch R.M."/>
            <person name="Beal B.F."/>
            <person name="Arriagada G."/>
            <person name="Davis B.W."/>
            <person name="Ostrander E.A."/>
            <person name="Goff S.P."/>
            <person name="Metzger M.J."/>
        </authorList>
    </citation>
    <scope>NUCLEOTIDE SEQUENCE</scope>
    <source>
        <strain evidence="3">MELC-2E11</strain>
        <tissue evidence="3">Siphon/mantle</tissue>
    </source>
</reference>
<dbReference type="Pfam" id="PF21731">
    <property type="entry name" value="TARSH_C"/>
    <property type="match status" value="1"/>
</dbReference>
<evidence type="ECO:0000313" key="3">
    <source>
        <dbReference type="EMBL" id="WAR20918.1"/>
    </source>
</evidence>
<dbReference type="InterPro" id="IPR049109">
    <property type="entry name" value="TARSH/FNDC1_C"/>
</dbReference>
<accession>A0ABY7FJQ9</accession>